<accession>A0A7G1KLG1</accession>
<dbReference type="PANTHER" id="PTHR33231">
    <property type="entry name" value="30S RIBOSOMAL PROTEIN"/>
    <property type="match status" value="1"/>
</dbReference>
<evidence type="ECO:0000313" key="2">
    <source>
        <dbReference type="EMBL" id="BCK56075.1"/>
    </source>
</evidence>
<reference evidence="2 3" key="1">
    <citation type="submission" date="2020-08" db="EMBL/GenBank/DDBJ databases">
        <title>Genome Sequencing of Nocardia wallacei strain FMUON74 and assembly.</title>
        <authorList>
            <person name="Toyokawa M."/>
            <person name="Uesaka K."/>
        </authorList>
    </citation>
    <scope>NUCLEOTIDE SEQUENCE [LARGE SCALE GENOMIC DNA]</scope>
    <source>
        <strain evidence="2 3">FMUON74</strain>
    </source>
</reference>
<dbReference type="GO" id="GO:0043024">
    <property type="term" value="F:ribosomal small subunit binding"/>
    <property type="evidence" value="ECO:0007669"/>
    <property type="project" value="TreeGrafter"/>
</dbReference>
<dbReference type="AlphaFoldDB" id="A0A7G1KLG1"/>
<evidence type="ECO:0000259" key="1">
    <source>
        <dbReference type="Pfam" id="PF16321"/>
    </source>
</evidence>
<dbReference type="Gene3D" id="3.30.160.100">
    <property type="entry name" value="Ribosome hibernation promotion factor-like"/>
    <property type="match status" value="1"/>
</dbReference>
<dbReference type="Proteomes" id="UP000516173">
    <property type="component" value="Chromosome"/>
</dbReference>
<dbReference type="PANTHER" id="PTHR33231:SF1">
    <property type="entry name" value="30S RIBOSOMAL PROTEIN"/>
    <property type="match status" value="1"/>
</dbReference>
<dbReference type="InterPro" id="IPR036567">
    <property type="entry name" value="RHF-like"/>
</dbReference>
<proteinExistence type="predicted"/>
<sequence length="274" mass="29809">MQNSVSPAQPALRVSVGRSVSGAGTEYAREKIGRALSYAPEPVLSARVRLTGHGDPALAGSVVAQANVSIAGRPVRVQVTGESTREAVDLLQARLKSRLARLSRHWEAVRGGRFAGQGHEWRHGGAARQALPYFPRPVEERRVVRHKSYALARETVDEAVLDIELMDYDFQLFTESASGVDSVLYRDDAVGYRLAQVHPRPDTVVRGLSAVSISLHPAPELSVAEAIGRLELTGWSFVFFRDCDLGRGCVLYHRYDGHYGLITPSDSGPGTTAP</sequence>
<dbReference type="RefSeq" id="WP_187683220.1">
    <property type="nucleotide sequence ID" value="NZ_AP023396.1"/>
</dbReference>
<feature type="domain" description="Sigma 54 modulation/S30EA ribosomal protein C-terminal" evidence="1">
    <location>
        <begin position="216"/>
        <end position="261"/>
    </location>
</feature>
<dbReference type="InterPro" id="IPR032528">
    <property type="entry name" value="Ribosom_S30AE_C"/>
</dbReference>
<gene>
    <name evidence="2" type="ORF">NWFMUON74_38470</name>
</gene>
<dbReference type="EMBL" id="AP023396">
    <property type="protein sequence ID" value="BCK56075.1"/>
    <property type="molecule type" value="Genomic_DNA"/>
</dbReference>
<dbReference type="GeneID" id="80348357"/>
<dbReference type="Gene3D" id="3.30.505.50">
    <property type="entry name" value="Sigma 54 modulation/S30EA ribosomal protein, C-terminal domain"/>
    <property type="match status" value="2"/>
</dbReference>
<dbReference type="InterPro" id="IPR050574">
    <property type="entry name" value="HPF/YfiA_ribosome-assoc"/>
</dbReference>
<dbReference type="SUPFAM" id="SSF69754">
    <property type="entry name" value="Ribosome binding protein Y (YfiA homologue)"/>
    <property type="match status" value="1"/>
</dbReference>
<organism evidence="2 3">
    <name type="scientific">Nocardia wallacei</name>
    <dbReference type="NCBI Taxonomy" id="480035"/>
    <lineage>
        <taxon>Bacteria</taxon>
        <taxon>Bacillati</taxon>
        <taxon>Actinomycetota</taxon>
        <taxon>Actinomycetes</taxon>
        <taxon>Mycobacteriales</taxon>
        <taxon>Nocardiaceae</taxon>
        <taxon>Nocardia</taxon>
    </lineage>
</organism>
<feature type="domain" description="Sigma 54 modulation/S30EA ribosomal protein C-terminal" evidence="1">
    <location>
        <begin position="139"/>
        <end position="194"/>
    </location>
</feature>
<dbReference type="KEGG" id="nwl:NWFMUON74_38470"/>
<evidence type="ECO:0000313" key="3">
    <source>
        <dbReference type="Proteomes" id="UP000516173"/>
    </source>
</evidence>
<name>A0A7G1KLG1_9NOCA</name>
<keyword evidence="3" id="KW-1185">Reference proteome</keyword>
<dbReference type="Pfam" id="PF16321">
    <property type="entry name" value="Ribosom_S30AE_C"/>
    <property type="match status" value="2"/>
</dbReference>
<dbReference type="GO" id="GO:0045900">
    <property type="term" value="P:negative regulation of translational elongation"/>
    <property type="evidence" value="ECO:0007669"/>
    <property type="project" value="TreeGrafter"/>
</dbReference>
<dbReference type="InterPro" id="IPR038416">
    <property type="entry name" value="Ribosom_S30AE_C_sf"/>
</dbReference>
<protein>
    <recommendedName>
        <fullName evidence="1">Sigma 54 modulation/S30EA ribosomal protein C-terminal domain-containing protein</fullName>
    </recommendedName>
</protein>
<dbReference type="GO" id="GO:0022627">
    <property type="term" value="C:cytosolic small ribosomal subunit"/>
    <property type="evidence" value="ECO:0007669"/>
    <property type="project" value="TreeGrafter"/>
</dbReference>